<keyword evidence="2" id="KW-1133">Transmembrane helix</keyword>
<feature type="region of interest" description="Disordered" evidence="1">
    <location>
        <begin position="1"/>
        <end position="21"/>
    </location>
</feature>
<gene>
    <name evidence="4" type="ORF">GRI68_08795</name>
</gene>
<protein>
    <submittedName>
        <fullName evidence="4">YdcF family protein</fullName>
    </submittedName>
</protein>
<dbReference type="Proteomes" id="UP000429229">
    <property type="component" value="Unassembled WGS sequence"/>
</dbReference>
<keyword evidence="2" id="KW-0812">Transmembrane</keyword>
<feature type="transmembrane region" description="Helical" evidence="2">
    <location>
        <begin position="44"/>
        <end position="63"/>
    </location>
</feature>
<organism evidence="4 5">
    <name type="scientific">Alteriqipengyuania halimionae</name>
    <dbReference type="NCBI Taxonomy" id="1926630"/>
    <lineage>
        <taxon>Bacteria</taxon>
        <taxon>Pseudomonadati</taxon>
        <taxon>Pseudomonadota</taxon>
        <taxon>Alphaproteobacteria</taxon>
        <taxon>Sphingomonadales</taxon>
        <taxon>Erythrobacteraceae</taxon>
        <taxon>Alteriqipengyuania</taxon>
    </lineage>
</organism>
<evidence type="ECO:0000313" key="4">
    <source>
        <dbReference type="EMBL" id="MXP10277.1"/>
    </source>
</evidence>
<keyword evidence="2" id="KW-0472">Membrane</keyword>
<evidence type="ECO:0000256" key="2">
    <source>
        <dbReference type="SAM" id="Phobius"/>
    </source>
</evidence>
<dbReference type="CDD" id="cd06259">
    <property type="entry name" value="YdcF-like"/>
    <property type="match status" value="1"/>
</dbReference>
<name>A0A6I4U7R2_9SPHN</name>
<proteinExistence type="predicted"/>
<dbReference type="AlphaFoldDB" id="A0A6I4U7R2"/>
<evidence type="ECO:0000313" key="5">
    <source>
        <dbReference type="Proteomes" id="UP000429229"/>
    </source>
</evidence>
<feature type="domain" description="DUF218" evidence="3">
    <location>
        <begin position="74"/>
        <end position="180"/>
    </location>
</feature>
<dbReference type="Pfam" id="PF02698">
    <property type="entry name" value="DUF218"/>
    <property type="match status" value="1"/>
</dbReference>
<reference evidence="4 5" key="1">
    <citation type="submission" date="2019-12" db="EMBL/GenBank/DDBJ databases">
        <title>Genomic-based taxomic classification of the family Erythrobacteraceae.</title>
        <authorList>
            <person name="Xu L."/>
        </authorList>
    </citation>
    <scope>NUCLEOTIDE SEQUENCE [LARGE SCALE GENOMIC DNA]</scope>
    <source>
        <strain evidence="4 5">LMG 29519</strain>
    </source>
</reference>
<accession>A0A6I4U7R2</accession>
<evidence type="ECO:0000256" key="1">
    <source>
        <dbReference type="SAM" id="MobiDB-lite"/>
    </source>
</evidence>
<sequence length="215" mass="23373">MGRLAGAGGRPARRGASRRDHRAAVRHARAGADAVSAGQVIRRVAAIGALLWALGFVWFSIVLPQPADADTRTDAVIVPTGGSGRIARGLDLLRADTTQALFVAGVDREVRPPEFAASFGVEESLMECCVTLDFRSVDTKSNALEAAKWLKEKDYKSVRLVTSDWHIRRSALDLERATDGTVVILEDAVPSDPDLAMLFLEYHKLLARRVAGLWE</sequence>
<evidence type="ECO:0000259" key="3">
    <source>
        <dbReference type="Pfam" id="PF02698"/>
    </source>
</evidence>
<keyword evidence="5" id="KW-1185">Reference proteome</keyword>
<dbReference type="OrthoDB" id="9812311at2"/>
<dbReference type="EMBL" id="WTYR01000001">
    <property type="protein sequence ID" value="MXP10277.1"/>
    <property type="molecule type" value="Genomic_DNA"/>
</dbReference>
<dbReference type="InterPro" id="IPR003848">
    <property type="entry name" value="DUF218"/>
</dbReference>
<comment type="caution">
    <text evidence="4">The sequence shown here is derived from an EMBL/GenBank/DDBJ whole genome shotgun (WGS) entry which is preliminary data.</text>
</comment>
<feature type="compositionally biased region" description="Basic residues" evidence="1">
    <location>
        <begin position="11"/>
        <end position="21"/>
    </location>
</feature>